<keyword evidence="1" id="KW-1185">Reference proteome</keyword>
<evidence type="ECO:0000313" key="2">
    <source>
        <dbReference type="WBParaSite" id="PTRK_0000718900.1"/>
    </source>
</evidence>
<organism evidence="1 2">
    <name type="scientific">Parastrongyloides trichosuri</name>
    <name type="common">Possum-specific nematode worm</name>
    <dbReference type="NCBI Taxonomy" id="131310"/>
    <lineage>
        <taxon>Eukaryota</taxon>
        <taxon>Metazoa</taxon>
        <taxon>Ecdysozoa</taxon>
        <taxon>Nematoda</taxon>
        <taxon>Chromadorea</taxon>
        <taxon>Rhabditida</taxon>
        <taxon>Tylenchina</taxon>
        <taxon>Panagrolaimomorpha</taxon>
        <taxon>Strongyloidoidea</taxon>
        <taxon>Strongyloididae</taxon>
        <taxon>Parastrongyloides</taxon>
    </lineage>
</organism>
<reference evidence="2" key="1">
    <citation type="submission" date="2017-02" db="UniProtKB">
        <authorList>
            <consortium name="WormBaseParasite"/>
        </authorList>
    </citation>
    <scope>IDENTIFICATION</scope>
</reference>
<dbReference type="AlphaFoldDB" id="A0A0N4ZH25"/>
<proteinExistence type="predicted"/>
<name>A0A0N4ZH25_PARTI</name>
<dbReference type="Proteomes" id="UP000038045">
    <property type="component" value="Unplaced"/>
</dbReference>
<evidence type="ECO:0000313" key="1">
    <source>
        <dbReference type="Proteomes" id="UP000038045"/>
    </source>
</evidence>
<sequence>MYYKIFITSILSIFGIIHFHYSDAAIHVFVDKSNRTNHVRNHRSINNFDPLNAHGGIFRKLLLTKEEMQQISEYHAMTEYSKLIEFVEIKILNSDHIENKEKINLLKLIHRMKPPKSVKHLLSKTDKHKMKAHYHKQEIGEAMDIVLKRLDEKDTATRNEIVDYFGLGKEDPMRRNLTQNNE</sequence>
<accession>A0A0N4ZH25</accession>
<dbReference type="WBParaSite" id="PTRK_0000718900.1">
    <property type="protein sequence ID" value="PTRK_0000718900.1"/>
    <property type="gene ID" value="PTRK_0000718900"/>
</dbReference>
<protein>
    <submittedName>
        <fullName evidence="2">DUF148 domain-containing protein</fullName>
    </submittedName>
</protein>